<feature type="domain" description="Protein kinase" evidence="8">
    <location>
        <begin position="432"/>
        <end position="713"/>
    </location>
</feature>
<name>A0A833VFS4_9POAL</name>
<dbReference type="InterPro" id="IPR011009">
    <property type="entry name" value="Kinase-like_dom_sf"/>
</dbReference>
<dbReference type="SUPFAM" id="SSF56112">
    <property type="entry name" value="Protein kinase-like (PK-like)"/>
    <property type="match status" value="1"/>
</dbReference>
<evidence type="ECO:0000259" key="8">
    <source>
        <dbReference type="PROSITE" id="PS50011"/>
    </source>
</evidence>
<dbReference type="InterPro" id="IPR000719">
    <property type="entry name" value="Prot_kinase_dom"/>
</dbReference>
<dbReference type="Gene3D" id="2.130.10.30">
    <property type="entry name" value="Regulator of chromosome condensation 1/beta-lactamase-inhibitor protein II"/>
    <property type="match status" value="1"/>
</dbReference>
<dbReference type="Pfam" id="PF00069">
    <property type="entry name" value="Pkinase"/>
    <property type="match status" value="1"/>
</dbReference>
<dbReference type="GO" id="GO:0005524">
    <property type="term" value="F:ATP binding"/>
    <property type="evidence" value="ECO:0007669"/>
    <property type="project" value="UniProtKB-UniRule"/>
</dbReference>
<keyword evidence="5 6" id="KW-0067">ATP-binding</keyword>
<evidence type="ECO:0000256" key="2">
    <source>
        <dbReference type="ARBA" id="ARBA00022679"/>
    </source>
</evidence>
<reference evidence="9" key="1">
    <citation type="submission" date="2020-01" db="EMBL/GenBank/DDBJ databases">
        <title>Genome sequence of Kobresia littledalei, the first chromosome-level genome in the family Cyperaceae.</title>
        <authorList>
            <person name="Qu G."/>
        </authorList>
    </citation>
    <scope>NUCLEOTIDE SEQUENCE</scope>
    <source>
        <strain evidence="9">C.B.Clarke</strain>
        <tissue evidence="9">Leaf</tissue>
    </source>
</reference>
<keyword evidence="7" id="KW-0812">Transmembrane</keyword>
<organism evidence="9 10">
    <name type="scientific">Carex littledalei</name>
    <dbReference type="NCBI Taxonomy" id="544730"/>
    <lineage>
        <taxon>Eukaryota</taxon>
        <taxon>Viridiplantae</taxon>
        <taxon>Streptophyta</taxon>
        <taxon>Embryophyta</taxon>
        <taxon>Tracheophyta</taxon>
        <taxon>Spermatophyta</taxon>
        <taxon>Magnoliopsida</taxon>
        <taxon>Liliopsida</taxon>
        <taxon>Poales</taxon>
        <taxon>Cyperaceae</taxon>
        <taxon>Cyperoideae</taxon>
        <taxon>Cariceae</taxon>
        <taxon>Carex</taxon>
        <taxon>Carex subgen. Euthyceras</taxon>
    </lineage>
</organism>
<dbReference type="PROSITE" id="PS50011">
    <property type="entry name" value="PROTEIN_KINASE_DOM"/>
    <property type="match status" value="1"/>
</dbReference>
<dbReference type="InterPro" id="IPR009091">
    <property type="entry name" value="RCC1/BLIP-II"/>
</dbReference>
<protein>
    <submittedName>
        <fullName evidence="9">Putative serine/threonine-protein kinase-like protein CCR3</fullName>
    </submittedName>
</protein>
<evidence type="ECO:0000256" key="7">
    <source>
        <dbReference type="SAM" id="Phobius"/>
    </source>
</evidence>
<evidence type="ECO:0000256" key="1">
    <source>
        <dbReference type="ARBA" id="ARBA00022527"/>
    </source>
</evidence>
<dbReference type="PANTHER" id="PTHR46146:SF3">
    <property type="entry name" value="SERINE_THREONINE-PROTEIN KINASE-LIKE PROTEIN CCR3-RELATED"/>
    <property type="match status" value="1"/>
</dbReference>
<dbReference type="PANTHER" id="PTHR46146">
    <property type="entry name" value="SERINE/THREONINE-PROTEIN KINASE-LIKE PROTEIN CCR4"/>
    <property type="match status" value="1"/>
</dbReference>
<gene>
    <name evidence="9" type="ORF">FCM35_KLT12773</name>
</gene>
<dbReference type="SUPFAM" id="SSF50985">
    <property type="entry name" value="RCC1/BLIP-II"/>
    <property type="match status" value="1"/>
</dbReference>
<feature type="transmembrane region" description="Helical" evidence="7">
    <location>
        <begin position="359"/>
        <end position="379"/>
    </location>
</feature>
<accession>A0A833VFS4</accession>
<dbReference type="Gene3D" id="1.10.510.10">
    <property type="entry name" value="Transferase(Phosphotransferase) domain 1"/>
    <property type="match status" value="1"/>
</dbReference>
<dbReference type="SMART" id="SM00220">
    <property type="entry name" value="S_TKc"/>
    <property type="match status" value="1"/>
</dbReference>
<comment type="caution">
    <text evidence="9">The sequence shown here is derived from an EMBL/GenBank/DDBJ whole genome shotgun (WGS) entry which is preliminary data.</text>
</comment>
<dbReference type="InterPro" id="IPR017441">
    <property type="entry name" value="Protein_kinase_ATP_BS"/>
</dbReference>
<evidence type="ECO:0000313" key="9">
    <source>
        <dbReference type="EMBL" id="KAF3322784.1"/>
    </source>
</evidence>
<dbReference type="Proteomes" id="UP000623129">
    <property type="component" value="Unassembled WGS sequence"/>
</dbReference>
<keyword evidence="3 6" id="KW-0547">Nucleotide-binding</keyword>
<keyword evidence="7" id="KW-0472">Membrane</keyword>
<dbReference type="AlphaFoldDB" id="A0A833VFS4"/>
<keyword evidence="1" id="KW-0723">Serine/threonine-protein kinase</keyword>
<keyword evidence="2" id="KW-0808">Transferase</keyword>
<dbReference type="GO" id="GO:0004674">
    <property type="term" value="F:protein serine/threonine kinase activity"/>
    <property type="evidence" value="ECO:0007669"/>
    <property type="project" value="UniProtKB-KW"/>
</dbReference>
<dbReference type="PROSITE" id="PS00108">
    <property type="entry name" value="PROTEIN_KINASE_ST"/>
    <property type="match status" value="1"/>
</dbReference>
<evidence type="ECO:0000256" key="3">
    <source>
        <dbReference type="ARBA" id="ARBA00022741"/>
    </source>
</evidence>
<sequence>MVPFHCIVDPTSTTLAISQMTSTVCGITVGSQNHSIQCTKFQESAEFMTSFPINSTFSFDSISGGHNFICSLRSGDTSFFCWDGIRQRIKRVYSGPTALRLISVGARHVATIDGNQTKIRWWRYGCNRHAPRCRQFPKSVYGEYHSLTSGDVFTCAISGAHSVQCWGTHAKLIQRSFAGVQMRSLTAGGDRMCGLNMTGHLICTGNQSNVPSGEAFEFTSLAIGESHTCAIRRNNGTAVCWGQYGSYFPMGSTGFEFLVAGGNLTCGLTTYAFNVACWGLNGRNLSAVTLSLPKILPGVCVPNETFCSCGVYPDSGDLCGGSGVICMRSDYDPDTTDSCPSPFNLPAPSKTLWEMIHKWLGVFVFVCIGFVIVAISMAASKLRWCGVPQVSAPPRQETNLPVPRNPRGPTFPVMDNVQVFSFNELKDATNNFSLAVQIGIGGYGRVYRGLLTDGRRVAVKRCDTRVPDSEAVFQAEVEIQAKARHENVVSLIGYCTENNERLCVFEYMPHKDLDVHLHLPTYWTRRFAIFYSWKLRIKALLDVARGIEYLHQYCVPRIIHRDIKSGNILLDQNWVAKISDFGLAVTGPDPGQDRVDVAFATGTAGYADPDSYNTANPFVSQRTDVYSFGMVMLEVVTGQMVYNELNNTSLATSAAPTIAAGRLMEVLDGRLTLPVGFSMEAVEIVATLAQQCVSPGAQRPNMSDVVRELETAVARFDQQEAIAN</sequence>
<dbReference type="EMBL" id="SWLB01000024">
    <property type="protein sequence ID" value="KAF3322784.1"/>
    <property type="molecule type" value="Genomic_DNA"/>
</dbReference>
<keyword evidence="7" id="KW-1133">Transmembrane helix</keyword>
<dbReference type="OrthoDB" id="654121at2759"/>
<evidence type="ECO:0000256" key="6">
    <source>
        <dbReference type="PROSITE-ProRule" id="PRU10141"/>
    </source>
</evidence>
<dbReference type="FunFam" id="3.30.200.20:FF:000039">
    <property type="entry name" value="receptor-like protein kinase FERONIA"/>
    <property type="match status" value="1"/>
</dbReference>
<dbReference type="Gene3D" id="3.30.200.20">
    <property type="entry name" value="Phosphorylase Kinase, domain 1"/>
    <property type="match status" value="1"/>
</dbReference>
<evidence type="ECO:0000313" key="10">
    <source>
        <dbReference type="Proteomes" id="UP000623129"/>
    </source>
</evidence>
<keyword evidence="10" id="KW-1185">Reference proteome</keyword>
<dbReference type="PROSITE" id="PS00107">
    <property type="entry name" value="PROTEIN_KINASE_ATP"/>
    <property type="match status" value="1"/>
</dbReference>
<proteinExistence type="predicted"/>
<evidence type="ECO:0000256" key="5">
    <source>
        <dbReference type="ARBA" id="ARBA00022840"/>
    </source>
</evidence>
<feature type="binding site" evidence="6">
    <location>
        <position position="460"/>
    </location>
    <ligand>
        <name>ATP</name>
        <dbReference type="ChEBI" id="CHEBI:30616"/>
    </ligand>
</feature>
<keyword evidence="4 9" id="KW-0418">Kinase</keyword>
<dbReference type="InterPro" id="IPR008271">
    <property type="entry name" value="Ser/Thr_kinase_AS"/>
</dbReference>
<evidence type="ECO:0000256" key="4">
    <source>
        <dbReference type="ARBA" id="ARBA00022777"/>
    </source>
</evidence>